<protein>
    <submittedName>
        <fullName evidence="2">Lyase family enzyme</fullName>
    </submittedName>
</protein>
<evidence type="ECO:0000259" key="1">
    <source>
        <dbReference type="Pfam" id="PF00206"/>
    </source>
</evidence>
<dbReference type="Gene3D" id="1.10.275.10">
    <property type="entry name" value="Fumarase/aspartase (N-terminal domain)"/>
    <property type="match status" value="1"/>
</dbReference>
<dbReference type="InterPro" id="IPR022761">
    <property type="entry name" value="Fumarate_lyase_N"/>
</dbReference>
<feature type="non-terminal residue" evidence="2">
    <location>
        <position position="72"/>
    </location>
</feature>
<dbReference type="Proteomes" id="UP000295649">
    <property type="component" value="Unassembled WGS sequence"/>
</dbReference>
<dbReference type="InterPro" id="IPR005677">
    <property type="entry name" value="Fum_hydII"/>
</dbReference>
<dbReference type="InterPro" id="IPR008948">
    <property type="entry name" value="L-Aspartase-like"/>
</dbReference>
<accession>A0ABY2CFS4</accession>
<evidence type="ECO:0000313" key="3">
    <source>
        <dbReference type="Proteomes" id="UP000295649"/>
    </source>
</evidence>
<dbReference type="RefSeq" id="WP_243692581.1">
    <property type="nucleotide sequence ID" value="NZ_SMCN01000058.1"/>
</dbReference>
<dbReference type="PANTHER" id="PTHR11444">
    <property type="entry name" value="ASPARTATEAMMONIA/ARGININOSUCCINATE/ADENYLOSUCCINATE LYASE"/>
    <property type="match status" value="1"/>
</dbReference>
<keyword evidence="2" id="KW-0456">Lyase</keyword>
<dbReference type="InterPro" id="IPR024083">
    <property type="entry name" value="Fumarase/histidase_N"/>
</dbReference>
<organism evidence="2 3">
    <name type="scientific">Methylomonas methanica</name>
    <dbReference type="NCBI Taxonomy" id="421"/>
    <lineage>
        <taxon>Bacteria</taxon>
        <taxon>Pseudomonadati</taxon>
        <taxon>Pseudomonadota</taxon>
        <taxon>Gammaproteobacteria</taxon>
        <taxon>Methylococcales</taxon>
        <taxon>Methylococcaceae</taxon>
        <taxon>Methylomonas</taxon>
    </lineage>
</organism>
<evidence type="ECO:0000313" key="2">
    <source>
        <dbReference type="EMBL" id="TCV71718.1"/>
    </source>
</evidence>
<dbReference type="PANTHER" id="PTHR11444:SF1">
    <property type="entry name" value="FUMARATE HYDRATASE, MITOCHONDRIAL"/>
    <property type="match status" value="1"/>
</dbReference>
<dbReference type="SUPFAM" id="SSF48557">
    <property type="entry name" value="L-aspartase-like"/>
    <property type="match status" value="1"/>
</dbReference>
<dbReference type="EMBL" id="SMCN01000058">
    <property type="protein sequence ID" value="TCV71718.1"/>
    <property type="molecule type" value="Genomic_DNA"/>
</dbReference>
<dbReference type="GO" id="GO:0016829">
    <property type="term" value="F:lyase activity"/>
    <property type="evidence" value="ECO:0007669"/>
    <property type="project" value="UniProtKB-KW"/>
</dbReference>
<gene>
    <name evidence="2" type="ORF">EDE11_1581</name>
</gene>
<proteinExistence type="predicted"/>
<sequence length="72" mass="8000">MNDQCSETRVETDSFGEIAVPADKYWGAQTQRSLQHFKIGSERLPRPLIRALGIVKRCAALANVDVVNLDVT</sequence>
<comment type="caution">
    <text evidence="2">The sequence shown here is derived from an EMBL/GenBank/DDBJ whole genome shotgun (WGS) entry which is preliminary data.</text>
</comment>
<feature type="domain" description="Fumarate lyase N-terminal" evidence="1">
    <location>
        <begin position="16"/>
        <end position="66"/>
    </location>
</feature>
<keyword evidence="3" id="KW-1185">Reference proteome</keyword>
<name>A0ABY2CFS4_METMH</name>
<dbReference type="Pfam" id="PF00206">
    <property type="entry name" value="Lyase_1"/>
    <property type="match status" value="1"/>
</dbReference>
<reference evidence="2 3" key="1">
    <citation type="submission" date="2019-03" db="EMBL/GenBank/DDBJ databases">
        <title>Systems level insights into methane cycling in arid and semi-arid ecosystems.</title>
        <authorList>
            <person name="Kalyuzhnaya M."/>
        </authorList>
    </citation>
    <scope>NUCLEOTIDE SEQUENCE [LARGE SCALE GENOMIC DNA]</scope>
    <source>
        <strain evidence="2 3">S-1</strain>
    </source>
</reference>